<accession>A0A2T5GBB4</accession>
<name>A0A2T5GBB4_HYDSH</name>
<gene>
    <name evidence="1" type="ORF">HSCHL_1966</name>
</gene>
<proteinExistence type="predicted"/>
<organism evidence="1 2">
    <name type="scientific">Hydrogenibacillus schlegelii</name>
    <name type="common">Bacillus schlegelii</name>
    <dbReference type="NCBI Taxonomy" id="1484"/>
    <lineage>
        <taxon>Bacteria</taxon>
        <taxon>Bacillati</taxon>
        <taxon>Bacillota</taxon>
        <taxon>Bacilli</taxon>
        <taxon>Bacillales</taxon>
        <taxon>Bacillales Family X. Incertae Sedis</taxon>
        <taxon>Hydrogenibacillus</taxon>
    </lineage>
</organism>
<dbReference type="Proteomes" id="UP000244180">
    <property type="component" value="Unassembled WGS sequence"/>
</dbReference>
<dbReference type="AlphaFoldDB" id="A0A2T5GBB4"/>
<evidence type="ECO:0000313" key="1">
    <source>
        <dbReference type="EMBL" id="PTQ53471.1"/>
    </source>
</evidence>
<sequence>MDTAGWRVVQWAVNTTTARGFWAASRHDAPRRVKNAAYASSSIASIGDPWAIKSAGAFTGRPPFVVYFRSSGERACIGTCGA</sequence>
<comment type="caution">
    <text evidence="1">The sequence shown here is derived from an EMBL/GenBank/DDBJ whole genome shotgun (WGS) entry which is preliminary data.</text>
</comment>
<dbReference type="EMBL" id="PEBV01000015">
    <property type="protein sequence ID" value="PTQ53471.1"/>
    <property type="molecule type" value="Genomic_DNA"/>
</dbReference>
<reference evidence="1 2" key="1">
    <citation type="submission" date="2017-08" db="EMBL/GenBank/DDBJ databases">
        <title>Burning lignite coal seam in the remote Altai Mountains harbors a hydrogen-driven thermophilic microbial community.</title>
        <authorList>
            <person name="Kadnikov V.V."/>
            <person name="Mardanov A.V."/>
            <person name="Ivasenko D."/>
            <person name="Beletsky A.V."/>
            <person name="Karnachuk O.V."/>
            <person name="Ravin N.V."/>
        </authorList>
    </citation>
    <scope>NUCLEOTIDE SEQUENCE [LARGE SCALE GENOMIC DNA]</scope>
    <source>
        <strain evidence="1">AL33</strain>
    </source>
</reference>
<evidence type="ECO:0000313" key="2">
    <source>
        <dbReference type="Proteomes" id="UP000244180"/>
    </source>
</evidence>
<protein>
    <submittedName>
        <fullName evidence="1">Uncharacterized protein</fullName>
    </submittedName>
</protein>